<feature type="domain" description="Retroviral polymerase SH3-like" evidence="2">
    <location>
        <begin position="6"/>
        <end position="61"/>
    </location>
</feature>
<dbReference type="Pfam" id="PF07727">
    <property type="entry name" value="RVT_2"/>
    <property type="match status" value="1"/>
</dbReference>
<comment type="caution">
    <text evidence="3">The sequence shown here is derived from an EMBL/GenBank/DDBJ whole genome shotgun (WGS) entry which is preliminary data.</text>
</comment>
<evidence type="ECO:0000313" key="3">
    <source>
        <dbReference type="EMBL" id="GEU82553.1"/>
    </source>
</evidence>
<dbReference type="InterPro" id="IPR013103">
    <property type="entry name" value="RVT_2"/>
</dbReference>
<proteinExistence type="predicted"/>
<name>A0A6L2N8N1_TANCI</name>
<dbReference type="Pfam" id="PF25597">
    <property type="entry name" value="SH3_retrovirus"/>
    <property type="match status" value="1"/>
</dbReference>
<dbReference type="PANTHER" id="PTHR11439">
    <property type="entry name" value="GAG-POL-RELATED RETROTRANSPOSON"/>
    <property type="match status" value="1"/>
</dbReference>
<dbReference type="InterPro" id="IPR043502">
    <property type="entry name" value="DNA/RNA_pol_sf"/>
</dbReference>
<dbReference type="PANTHER" id="PTHR11439:SF495">
    <property type="entry name" value="REVERSE TRANSCRIPTASE, RNA-DEPENDENT DNA POLYMERASE-RELATED"/>
    <property type="match status" value="1"/>
</dbReference>
<evidence type="ECO:0000259" key="1">
    <source>
        <dbReference type="Pfam" id="PF07727"/>
    </source>
</evidence>
<accession>A0A6L2N8N1</accession>
<sequence>MKPFGCPVTILNTLDHLGKFEWKADEGFLVGYSVNSKAFREINSRTRRVEENLHIKFLENKPNVAGRGLKWLFDIDSLTISMNYKPVTAGNQTNNDAEPKKVIQALADLSWIEAMQEELLQFRLQKMDVKSAFLYGTIEEEVYVCQPLGFEDPNFPNKVYKVEKALYGLHQAPRAWYETLSTCLLENRFRRGTIDKTLFIKKDKDDIQLVQVYVDDIIFRSTKKSLWLQVKQKDDGIFISQDEYVVDILKKFDFTTMKTTGTLMEPNKALIKDAESKDVDVHLYRSMIGSLIYLTASRPDIMFVVCDCARFQVTPKTSHLHAMKRIFNSDYAGASLDRKSTTREYVAAANCCRQVLWIQNQMLDYWFNFMNTKIYIDNENNEDIEQIDTNDLEKMDLKWQVAMLTMRVKRFIKKTGRNLYFNGKETVGFDKTKVKCYNCHIRVETPANALVVTDGMGYDWSNQAEEGPTNFALIAFSSSGSSSSDIEDNNQANDKYKAGEGYHAVPPPYTANFMPPRLDLSFAELDDSVFKSAISEPITNVHEIETSTSKTSKEIVLTNSGKVQVNTAKQSSLRAAASTKIARYVNTAANRPTVNAVNVVQGNGENVVKSLACWIWRPTGNVIDHISKDSRTYMLKRFNYIDLQDRLKSTSAKVKTINDDVRLQALVDGKKVVVNEASIRHDLRLDDAEGTACLPNAAIFEKLERIGVLSFEQTKTNQAAKIKKLKKRVKKLEGKKKKRTHGLKRPYKGRIEEIDADKDLFLINETAQDQGRMNDQDLFGVHDLDGDEVFVDVTTTENVEHDATVAKKETLMEIKASKPKAKDKGKGIMVEPEMPLKKKDQIALDEEVARKLEAEMKVEMDEEERIEKENNEANIAMIEEWDDFHAIINADRQLAEQI</sequence>
<dbReference type="InterPro" id="IPR057670">
    <property type="entry name" value="SH3_retrovirus"/>
</dbReference>
<evidence type="ECO:0000259" key="2">
    <source>
        <dbReference type="Pfam" id="PF25597"/>
    </source>
</evidence>
<dbReference type="SUPFAM" id="SSF56672">
    <property type="entry name" value="DNA/RNA polymerases"/>
    <property type="match status" value="1"/>
</dbReference>
<feature type="domain" description="Reverse transcriptase Ty1/copia-type" evidence="1">
    <location>
        <begin position="122"/>
        <end position="222"/>
    </location>
</feature>
<protein>
    <submittedName>
        <fullName evidence="3">Uncharacterized protein</fullName>
    </submittedName>
</protein>
<organism evidence="3">
    <name type="scientific">Tanacetum cinerariifolium</name>
    <name type="common">Dalmatian daisy</name>
    <name type="synonym">Chrysanthemum cinerariifolium</name>
    <dbReference type="NCBI Taxonomy" id="118510"/>
    <lineage>
        <taxon>Eukaryota</taxon>
        <taxon>Viridiplantae</taxon>
        <taxon>Streptophyta</taxon>
        <taxon>Embryophyta</taxon>
        <taxon>Tracheophyta</taxon>
        <taxon>Spermatophyta</taxon>
        <taxon>Magnoliopsida</taxon>
        <taxon>eudicotyledons</taxon>
        <taxon>Gunneridae</taxon>
        <taxon>Pentapetalae</taxon>
        <taxon>asterids</taxon>
        <taxon>campanulids</taxon>
        <taxon>Asterales</taxon>
        <taxon>Asteraceae</taxon>
        <taxon>Asteroideae</taxon>
        <taxon>Anthemideae</taxon>
        <taxon>Anthemidinae</taxon>
        <taxon>Tanacetum</taxon>
    </lineage>
</organism>
<dbReference type="AlphaFoldDB" id="A0A6L2N8N1"/>
<reference evidence="3" key="1">
    <citation type="journal article" date="2019" name="Sci. Rep.">
        <title>Draft genome of Tanacetum cinerariifolium, the natural source of mosquito coil.</title>
        <authorList>
            <person name="Yamashiro T."/>
            <person name="Shiraishi A."/>
            <person name="Satake H."/>
            <person name="Nakayama K."/>
        </authorList>
    </citation>
    <scope>NUCLEOTIDE SEQUENCE</scope>
</reference>
<dbReference type="EMBL" id="BKCJ010008502">
    <property type="protein sequence ID" value="GEU82553.1"/>
    <property type="molecule type" value="Genomic_DNA"/>
</dbReference>
<gene>
    <name evidence="3" type="ORF">Tci_054531</name>
</gene>